<protein>
    <submittedName>
        <fullName evidence="1">Uncharacterized protein</fullName>
    </submittedName>
</protein>
<dbReference type="Proteomes" id="UP001144205">
    <property type="component" value="Unassembled WGS sequence"/>
</dbReference>
<comment type="caution">
    <text evidence="1">The sequence shown here is derived from an EMBL/GenBank/DDBJ whole genome shotgun (WGS) entry which is preliminary data.</text>
</comment>
<dbReference type="RefSeq" id="WP_281843330.1">
    <property type="nucleotide sequence ID" value="NZ_BROH01000011.1"/>
</dbReference>
<name>A0ABQ5LWE2_9RHOB</name>
<keyword evidence="2" id="KW-1185">Reference proteome</keyword>
<gene>
    <name evidence="1" type="ORF">STA1M1_31690</name>
</gene>
<proteinExistence type="predicted"/>
<dbReference type="EMBL" id="BROH01000011">
    <property type="protein sequence ID" value="GKY89300.1"/>
    <property type="molecule type" value="Genomic_DNA"/>
</dbReference>
<sequence length="219" mass="24059">MKFLETLKDQIIGTPRLVRDGAGAKLTAAHRLPSSGDEMKTVFRIVGFGGAAAILVAQYRPDTVTEPNTNIFLELGNTVVGGLLNAADRLGAVIQSHSLDVPFESLHGWGVALAFLGGVTVFRHSGLFDLYTHLTNREHVRIEVDRETLTLRRGTFSLPKRFARDGIQDVLILPNHKTGHDVMLQHDGKLTRLASIFGDLTRPTLFKLKLTEALNKATQ</sequence>
<evidence type="ECO:0000313" key="2">
    <source>
        <dbReference type="Proteomes" id="UP001144205"/>
    </source>
</evidence>
<evidence type="ECO:0000313" key="1">
    <source>
        <dbReference type="EMBL" id="GKY89300.1"/>
    </source>
</evidence>
<reference evidence="1" key="1">
    <citation type="journal article" date="2023" name="Int. J. Syst. Evol. Microbiol.">
        <title>Sinisalibacter aestuarii sp. nov., isolated from estuarine sediment of the Arakawa River.</title>
        <authorList>
            <person name="Arafat S.T."/>
            <person name="Hirano S."/>
            <person name="Sato A."/>
            <person name="Takeuchi K."/>
            <person name="Yasuda T."/>
            <person name="Terahara T."/>
            <person name="Hamada M."/>
            <person name="Kobayashi T."/>
        </authorList>
    </citation>
    <scope>NUCLEOTIDE SEQUENCE</scope>
    <source>
        <strain evidence="1">B-399</strain>
    </source>
</reference>
<accession>A0ABQ5LWE2</accession>
<organism evidence="1 2">
    <name type="scientific">Sinisalibacter aestuarii</name>
    <dbReference type="NCBI Taxonomy" id="2949426"/>
    <lineage>
        <taxon>Bacteria</taxon>
        <taxon>Pseudomonadati</taxon>
        <taxon>Pseudomonadota</taxon>
        <taxon>Alphaproteobacteria</taxon>
        <taxon>Rhodobacterales</taxon>
        <taxon>Roseobacteraceae</taxon>
        <taxon>Sinisalibacter</taxon>
    </lineage>
</organism>